<reference evidence="3 4" key="1">
    <citation type="submission" date="2021-06" db="EMBL/GenBank/DDBJ databases">
        <authorList>
            <person name="Sun Q."/>
            <person name="Li D."/>
        </authorList>
    </citation>
    <scope>NUCLEOTIDE SEQUENCE [LARGE SCALE GENOMIC DNA]</scope>
    <source>
        <strain evidence="3 4">MSJ-6</strain>
    </source>
</reference>
<gene>
    <name evidence="3" type="ORF">KQJ23_14185</name>
</gene>
<comment type="caution">
    <text evidence="3">The sequence shown here is derived from an EMBL/GenBank/DDBJ whole genome shotgun (WGS) entry which is preliminary data.</text>
</comment>
<dbReference type="Pfam" id="PF00395">
    <property type="entry name" value="SLH"/>
    <property type="match status" value="2"/>
</dbReference>
<dbReference type="Pfam" id="PF14343">
    <property type="entry name" value="PrcB_C"/>
    <property type="match status" value="1"/>
</dbReference>
<evidence type="ECO:0000313" key="3">
    <source>
        <dbReference type="EMBL" id="MBU5672981.1"/>
    </source>
</evidence>
<keyword evidence="1" id="KW-0732">Signal</keyword>
<dbReference type="InterPro" id="IPR025748">
    <property type="entry name" value="PrcB_C_dom"/>
</dbReference>
<evidence type="ECO:0000256" key="1">
    <source>
        <dbReference type="SAM" id="SignalP"/>
    </source>
</evidence>
<name>A0ABS6FRZ3_9BACL</name>
<protein>
    <submittedName>
        <fullName evidence="3">S-layer homology domain-containing protein</fullName>
    </submittedName>
</protein>
<feature type="domain" description="SLH" evidence="2">
    <location>
        <begin position="21"/>
        <end position="84"/>
    </location>
</feature>
<accession>A0ABS6FRZ3</accession>
<feature type="domain" description="SLH" evidence="2">
    <location>
        <begin position="145"/>
        <end position="208"/>
    </location>
</feature>
<keyword evidence="4" id="KW-1185">Reference proteome</keyword>
<evidence type="ECO:0000259" key="2">
    <source>
        <dbReference type="PROSITE" id="PS51272"/>
    </source>
</evidence>
<dbReference type="InterPro" id="IPR001119">
    <property type="entry name" value="SLH_dom"/>
</dbReference>
<organism evidence="3 4">
    <name type="scientific">Paenibacillus brevis</name>
    <dbReference type="NCBI Taxonomy" id="2841508"/>
    <lineage>
        <taxon>Bacteria</taxon>
        <taxon>Bacillati</taxon>
        <taxon>Bacillota</taxon>
        <taxon>Bacilli</taxon>
        <taxon>Bacillales</taxon>
        <taxon>Paenibacillaceae</taxon>
        <taxon>Paenibacillus</taxon>
    </lineage>
</organism>
<sequence>MKKNKLKITAALLMSSSLLLASSASAFSDVKGKDSTITEALQKKGIVQGVGKDKFAPHGKLTGAEGVYMIIKALGLKATNDDASSKKYHQFKQPWYSEVKAIAEDNGIKLPEKFSWTSELTKEQFAYILDQAVNATGNYPLIKIYIDVKDADQGNVLYSGSIQRLLVMKIAELDDNGKFYPTASMTRIEAARMVYNAAQFIEKQKELEQQQNNRVSYAVTKVNDQVNKVVLTRYEQPNPGYGIRVAKVEFTKDSKAIIHYELLSPDPDMMYPQVITDSQTETFISSGYSIEIKEMKETK</sequence>
<dbReference type="RefSeq" id="WP_216479548.1">
    <property type="nucleotide sequence ID" value="NZ_JAHLQJ010000012.1"/>
</dbReference>
<evidence type="ECO:0000313" key="4">
    <source>
        <dbReference type="Proteomes" id="UP000743001"/>
    </source>
</evidence>
<feature type="chain" id="PRO_5045324529" evidence="1">
    <location>
        <begin position="27"/>
        <end position="299"/>
    </location>
</feature>
<proteinExistence type="predicted"/>
<feature type="signal peptide" evidence="1">
    <location>
        <begin position="1"/>
        <end position="26"/>
    </location>
</feature>
<dbReference type="PROSITE" id="PS51272">
    <property type="entry name" value="SLH"/>
    <property type="match status" value="2"/>
</dbReference>
<dbReference type="Proteomes" id="UP000743001">
    <property type="component" value="Unassembled WGS sequence"/>
</dbReference>
<dbReference type="EMBL" id="JAHLQJ010000012">
    <property type="protein sequence ID" value="MBU5672981.1"/>
    <property type="molecule type" value="Genomic_DNA"/>
</dbReference>